<name>A0A6G4WHL3_9HYPH</name>
<comment type="caution">
    <text evidence="2">The sequence shown here is derived from an EMBL/GenBank/DDBJ whole genome shotgun (WGS) entry which is preliminary data.</text>
</comment>
<sequence>MTLIATKGTQDRGGGSGGEAWRIEVEGQRAGIVFINKIDEPPIGSHASIQIYLNKPNQGRRIGRVAYRKACEASRYDVIYAHMRKSNHASRRAAEEAGFAEDPRPGHPQLLLVWRRRP</sequence>
<dbReference type="Pfam" id="PF13302">
    <property type="entry name" value="Acetyltransf_3"/>
    <property type="match status" value="1"/>
</dbReference>
<protein>
    <submittedName>
        <fullName evidence="2">GNAT family N-acetyltransferase</fullName>
    </submittedName>
</protein>
<dbReference type="GO" id="GO:0016747">
    <property type="term" value="F:acyltransferase activity, transferring groups other than amino-acyl groups"/>
    <property type="evidence" value="ECO:0007669"/>
    <property type="project" value="InterPro"/>
</dbReference>
<feature type="domain" description="N-acetyltransferase" evidence="1">
    <location>
        <begin position="19"/>
        <end position="99"/>
    </location>
</feature>
<dbReference type="Gene3D" id="3.40.630.30">
    <property type="match status" value="1"/>
</dbReference>
<organism evidence="2 3">
    <name type="scientific">Allomesorhizobium camelthorni</name>
    <dbReference type="NCBI Taxonomy" id="475069"/>
    <lineage>
        <taxon>Bacteria</taxon>
        <taxon>Pseudomonadati</taxon>
        <taxon>Pseudomonadota</taxon>
        <taxon>Alphaproteobacteria</taxon>
        <taxon>Hyphomicrobiales</taxon>
        <taxon>Phyllobacteriaceae</taxon>
        <taxon>Allomesorhizobium</taxon>
    </lineage>
</organism>
<gene>
    <name evidence="2" type="ORF">G6N73_22290</name>
</gene>
<dbReference type="RefSeq" id="WP_165031635.1">
    <property type="nucleotide sequence ID" value="NZ_JAAKZF010000039.1"/>
</dbReference>
<dbReference type="EMBL" id="JAAKZF010000039">
    <property type="protein sequence ID" value="NGO53858.1"/>
    <property type="molecule type" value="Genomic_DNA"/>
</dbReference>
<dbReference type="SUPFAM" id="SSF55729">
    <property type="entry name" value="Acyl-CoA N-acyltransferases (Nat)"/>
    <property type="match status" value="1"/>
</dbReference>
<evidence type="ECO:0000259" key="1">
    <source>
        <dbReference type="Pfam" id="PF13302"/>
    </source>
</evidence>
<reference evidence="2 3" key="1">
    <citation type="submission" date="2020-02" db="EMBL/GenBank/DDBJ databases">
        <title>Genome sequence of strain CCNWXJ40-4.</title>
        <authorList>
            <person name="Gao J."/>
            <person name="Sun J."/>
        </authorList>
    </citation>
    <scope>NUCLEOTIDE SEQUENCE [LARGE SCALE GENOMIC DNA]</scope>
    <source>
        <strain evidence="2 3">CCNWXJ 40-4</strain>
    </source>
</reference>
<evidence type="ECO:0000313" key="3">
    <source>
        <dbReference type="Proteomes" id="UP001642900"/>
    </source>
</evidence>
<evidence type="ECO:0000313" key="2">
    <source>
        <dbReference type="EMBL" id="NGO53858.1"/>
    </source>
</evidence>
<keyword evidence="3" id="KW-1185">Reference proteome</keyword>
<dbReference type="InterPro" id="IPR016181">
    <property type="entry name" value="Acyl_CoA_acyltransferase"/>
</dbReference>
<proteinExistence type="predicted"/>
<dbReference type="Proteomes" id="UP001642900">
    <property type="component" value="Unassembled WGS sequence"/>
</dbReference>
<dbReference type="InterPro" id="IPR000182">
    <property type="entry name" value="GNAT_dom"/>
</dbReference>
<dbReference type="AlphaFoldDB" id="A0A6G4WHL3"/>
<accession>A0A6G4WHL3</accession>